<organism evidence="1 2">
    <name type="scientific">Paraglomus occultum</name>
    <dbReference type="NCBI Taxonomy" id="144539"/>
    <lineage>
        <taxon>Eukaryota</taxon>
        <taxon>Fungi</taxon>
        <taxon>Fungi incertae sedis</taxon>
        <taxon>Mucoromycota</taxon>
        <taxon>Glomeromycotina</taxon>
        <taxon>Glomeromycetes</taxon>
        <taxon>Paraglomerales</taxon>
        <taxon>Paraglomeraceae</taxon>
        <taxon>Paraglomus</taxon>
    </lineage>
</organism>
<reference evidence="1" key="1">
    <citation type="submission" date="2021-06" db="EMBL/GenBank/DDBJ databases">
        <authorList>
            <person name="Kallberg Y."/>
            <person name="Tangrot J."/>
            <person name="Rosling A."/>
        </authorList>
    </citation>
    <scope>NUCLEOTIDE SEQUENCE</scope>
    <source>
        <strain evidence="1">IA702</strain>
    </source>
</reference>
<sequence length="72" mass="8232">MTVPYVHACLKLYLRGLQINVLMRDLHPEFVEPKPSATLSPAIISNILFTDIVELHTLYMLQSLNRVYAMST</sequence>
<dbReference type="AlphaFoldDB" id="A0A9N9C430"/>
<name>A0A9N9C430_9GLOM</name>
<proteinExistence type="predicted"/>
<protein>
    <submittedName>
        <fullName evidence="1">4577_t:CDS:1</fullName>
    </submittedName>
</protein>
<gene>
    <name evidence="1" type="ORF">POCULU_LOCUS6848</name>
</gene>
<comment type="caution">
    <text evidence="1">The sequence shown here is derived from an EMBL/GenBank/DDBJ whole genome shotgun (WGS) entry which is preliminary data.</text>
</comment>
<dbReference type="EMBL" id="CAJVPJ010001372">
    <property type="protein sequence ID" value="CAG8588469.1"/>
    <property type="molecule type" value="Genomic_DNA"/>
</dbReference>
<keyword evidence="2" id="KW-1185">Reference proteome</keyword>
<accession>A0A9N9C430</accession>
<evidence type="ECO:0000313" key="2">
    <source>
        <dbReference type="Proteomes" id="UP000789572"/>
    </source>
</evidence>
<dbReference type="Proteomes" id="UP000789572">
    <property type="component" value="Unassembled WGS sequence"/>
</dbReference>
<evidence type="ECO:0000313" key="1">
    <source>
        <dbReference type="EMBL" id="CAG8588469.1"/>
    </source>
</evidence>